<reference evidence="1" key="1">
    <citation type="submission" date="2020-10" db="EMBL/GenBank/DDBJ databases">
        <title>High-Quality Genome Resource of Clonostachys rosea strain S41 by Oxford Nanopore Long-Read Sequencing.</title>
        <authorList>
            <person name="Wang H."/>
        </authorList>
    </citation>
    <scope>NUCLEOTIDE SEQUENCE</scope>
    <source>
        <strain evidence="1">S41</strain>
    </source>
</reference>
<organism evidence="1 2">
    <name type="scientific">Bionectria ochroleuca</name>
    <name type="common">Gliocladium roseum</name>
    <dbReference type="NCBI Taxonomy" id="29856"/>
    <lineage>
        <taxon>Eukaryota</taxon>
        <taxon>Fungi</taxon>
        <taxon>Dikarya</taxon>
        <taxon>Ascomycota</taxon>
        <taxon>Pezizomycotina</taxon>
        <taxon>Sordariomycetes</taxon>
        <taxon>Hypocreomycetidae</taxon>
        <taxon>Hypocreales</taxon>
        <taxon>Bionectriaceae</taxon>
        <taxon>Clonostachys</taxon>
    </lineage>
</organism>
<proteinExistence type="predicted"/>
<name>A0A8H7TSX5_BIOOC</name>
<accession>A0A8H7TSX5</accession>
<evidence type="ECO:0000313" key="1">
    <source>
        <dbReference type="EMBL" id="KAF9755657.1"/>
    </source>
</evidence>
<dbReference type="AlphaFoldDB" id="A0A8H7TSX5"/>
<sequence length="186" mass="21540">MVAIQHEQRVIKPNPLAELLANSETGNGDRKWRKDITEADFTPALILTPALKHSALLFYTQTAKVRYDPTIAADATSRFETPSNVKRTDQTYPFSVMIQNKFYKILEEHQRKGQQHTGTLEEVTLAVVFAERTLNTSVARGEFKLYCWPIIERDGIWMRRSYMNTVVSLDMWKILSQKSWELICMI</sequence>
<dbReference type="EMBL" id="JADCTT010000003">
    <property type="protein sequence ID" value="KAF9755657.1"/>
    <property type="molecule type" value="Genomic_DNA"/>
</dbReference>
<comment type="caution">
    <text evidence="1">The sequence shown here is derived from an EMBL/GenBank/DDBJ whole genome shotgun (WGS) entry which is preliminary data.</text>
</comment>
<evidence type="ECO:0000313" key="2">
    <source>
        <dbReference type="Proteomes" id="UP000616885"/>
    </source>
</evidence>
<gene>
    <name evidence="1" type="ORF">IM811_011098</name>
</gene>
<dbReference type="Proteomes" id="UP000616885">
    <property type="component" value="Unassembled WGS sequence"/>
</dbReference>
<protein>
    <submittedName>
        <fullName evidence="1">Uncharacterized protein</fullName>
    </submittedName>
</protein>